<sequence>MRQGHTWRNFTQVVIKPPLHAASKPQMNTKWNPPPPLLYKLNVNGALNKAHKLAGIGAIIWNEAGELIGALSKREPVDSLALGVVIGLSGSCCDLDLVDCGLRFFVVVDGCDLLWVGGCWRIRLLWVAGVGCDDWFVGFLLRFGFG</sequence>
<reference evidence="1" key="1">
    <citation type="submission" date="2018-02" db="EMBL/GenBank/DDBJ databases">
        <authorList>
            <person name="Cohen D.B."/>
            <person name="Kent A.D."/>
        </authorList>
    </citation>
    <scope>NUCLEOTIDE SEQUENCE</scope>
</reference>
<organism evidence="1">
    <name type="scientific">Fagus sylvatica</name>
    <name type="common">Beechnut</name>
    <dbReference type="NCBI Taxonomy" id="28930"/>
    <lineage>
        <taxon>Eukaryota</taxon>
        <taxon>Viridiplantae</taxon>
        <taxon>Streptophyta</taxon>
        <taxon>Embryophyta</taxon>
        <taxon>Tracheophyta</taxon>
        <taxon>Spermatophyta</taxon>
        <taxon>Magnoliopsida</taxon>
        <taxon>eudicotyledons</taxon>
        <taxon>Gunneridae</taxon>
        <taxon>Pentapetalae</taxon>
        <taxon>rosids</taxon>
        <taxon>fabids</taxon>
        <taxon>Fagales</taxon>
        <taxon>Fagaceae</taxon>
        <taxon>Fagus</taxon>
    </lineage>
</organism>
<evidence type="ECO:0008006" key="2">
    <source>
        <dbReference type="Google" id="ProtNLM"/>
    </source>
</evidence>
<gene>
    <name evidence="1" type="ORF">FSB_LOCUS53729</name>
</gene>
<dbReference type="AlphaFoldDB" id="A0A2N9IJI3"/>
<accession>A0A2N9IJI3</accession>
<proteinExistence type="predicted"/>
<protein>
    <recommendedName>
        <fullName evidence="2">RNase H type-1 domain-containing protein</fullName>
    </recommendedName>
</protein>
<evidence type="ECO:0000313" key="1">
    <source>
        <dbReference type="EMBL" id="SPD25847.1"/>
    </source>
</evidence>
<name>A0A2N9IJI3_FAGSY</name>
<dbReference type="EMBL" id="OIVN01006134">
    <property type="protein sequence ID" value="SPD25847.1"/>
    <property type="molecule type" value="Genomic_DNA"/>
</dbReference>